<sequence length="482" mass="51809">MAMTMVLGLAGCADFSGIHTRAHMIQSRSLAGIGPNHSSPGVFPQQHWWMAFGDAQLDGLIARAITANPSLKVAQSRVVEAQASAAAIDSARYPQINGEAKSTRERLSANSLYPPPLGGSMVTMNSANLTGQWQLDLFGKNRAALDAAIGQSRAAEADAQAARVLLAANVAQQYFNLARLQAQQDLDRAMLRQREQTQELVRQRVAAGLDNTLAQRQAQAEVPQIRRDMAALDEQVALARHGLAVLMGAEPNATDTLVAHLPTATLPRMPGHLPAELLGHRADVVAARWRVESELQGIQETKAEFYPNINLSAFIGFESIGLSKWLSAGSRTFGVGPALSLPIFDEGVLRAKLQGNTARADVAIDNYNAAVLNALRDVADQLSSWRALQTQLQEQMAAQAAVSSAYDLALARYQGGLTNYLNVLTAENAVLQQRHTLIDLQARVYDLDVGLMRALGGGYVITDGPRQLSNTTETRTAPGIQG</sequence>
<dbReference type="GO" id="GO:0015562">
    <property type="term" value="F:efflux transmembrane transporter activity"/>
    <property type="evidence" value="ECO:0007669"/>
    <property type="project" value="InterPro"/>
</dbReference>
<evidence type="ECO:0000256" key="8">
    <source>
        <dbReference type="ARBA" id="ARBA00023288"/>
    </source>
</evidence>
<organism evidence="10 11">
    <name type="scientific">Sulfuriferula multivorans</name>
    <dbReference type="NCBI Taxonomy" id="1559896"/>
    <lineage>
        <taxon>Bacteria</taxon>
        <taxon>Pseudomonadati</taxon>
        <taxon>Pseudomonadota</taxon>
        <taxon>Betaproteobacteria</taxon>
        <taxon>Nitrosomonadales</taxon>
        <taxon>Sulfuricellaceae</taxon>
        <taxon>Sulfuriferula</taxon>
    </lineage>
</organism>
<keyword evidence="5" id="KW-0732">Signal</keyword>
<evidence type="ECO:0000256" key="2">
    <source>
        <dbReference type="ARBA" id="ARBA00007613"/>
    </source>
</evidence>
<keyword evidence="11" id="KW-1185">Reference proteome</keyword>
<dbReference type="Gene3D" id="2.20.200.10">
    <property type="entry name" value="Outer membrane efflux proteins (OEP)"/>
    <property type="match status" value="1"/>
</dbReference>
<keyword evidence="4 9" id="KW-0812">Transmembrane</keyword>
<evidence type="ECO:0000256" key="6">
    <source>
        <dbReference type="ARBA" id="ARBA00023136"/>
    </source>
</evidence>
<evidence type="ECO:0000256" key="9">
    <source>
        <dbReference type="RuleBase" id="RU362097"/>
    </source>
</evidence>
<keyword evidence="7 9" id="KW-0564">Palmitate</keyword>
<evidence type="ECO:0000256" key="3">
    <source>
        <dbReference type="ARBA" id="ARBA00022452"/>
    </source>
</evidence>
<comment type="subcellular location">
    <subcellularLocation>
        <location evidence="9">Cell membrane</location>
        <topology evidence="9">Lipid-anchor</topology>
    </subcellularLocation>
    <subcellularLocation>
        <location evidence="1">Membrane</location>
    </subcellularLocation>
</comment>
<dbReference type="AlphaFoldDB" id="A0A401K029"/>
<dbReference type="EMBL" id="BGOW01000047">
    <property type="protein sequence ID" value="GCB02290.1"/>
    <property type="molecule type" value="Genomic_DNA"/>
</dbReference>
<dbReference type="Pfam" id="PF02321">
    <property type="entry name" value="OEP"/>
    <property type="match status" value="2"/>
</dbReference>
<evidence type="ECO:0000256" key="1">
    <source>
        <dbReference type="ARBA" id="ARBA00004370"/>
    </source>
</evidence>
<protein>
    <submittedName>
        <fullName evidence="10">Outer membrane component of tripartite multidrug resistance system</fullName>
    </submittedName>
</protein>
<name>A0A401K029_9PROT</name>
<dbReference type="GO" id="GO:0005886">
    <property type="term" value="C:plasma membrane"/>
    <property type="evidence" value="ECO:0007669"/>
    <property type="project" value="UniProtKB-SubCell"/>
</dbReference>
<dbReference type="SUPFAM" id="SSF56954">
    <property type="entry name" value="Outer membrane efflux proteins (OEP)"/>
    <property type="match status" value="1"/>
</dbReference>
<gene>
    <name evidence="10" type="ORF">SFMTTN_3398</name>
</gene>
<evidence type="ECO:0000313" key="11">
    <source>
        <dbReference type="Proteomes" id="UP000286806"/>
    </source>
</evidence>
<evidence type="ECO:0000313" key="10">
    <source>
        <dbReference type="EMBL" id="GCB02290.1"/>
    </source>
</evidence>
<keyword evidence="3 9" id="KW-1134">Transmembrane beta strand</keyword>
<dbReference type="InterPro" id="IPR010131">
    <property type="entry name" value="MdtP/NodT-like"/>
</dbReference>
<evidence type="ECO:0000256" key="7">
    <source>
        <dbReference type="ARBA" id="ARBA00023139"/>
    </source>
</evidence>
<keyword evidence="6 9" id="KW-0472">Membrane</keyword>
<dbReference type="InterPro" id="IPR003423">
    <property type="entry name" value="OMP_efflux"/>
</dbReference>
<comment type="similarity">
    <text evidence="2 9">Belongs to the outer membrane factor (OMF) (TC 1.B.17) family.</text>
</comment>
<dbReference type="Gene3D" id="1.20.1600.10">
    <property type="entry name" value="Outer membrane efflux proteins (OEP)"/>
    <property type="match status" value="1"/>
</dbReference>
<dbReference type="PANTHER" id="PTHR30203:SF20">
    <property type="entry name" value="MULTIDRUG RESISTANCE OUTER MEMBRANE PROTEIN MDTP-RELATED"/>
    <property type="match status" value="1"/>
</dbReference>
<dbReference type="PANTHER" id="PTHR30203">
    <property type="entry name" value="OUTER MEMBRANE CATION EFFLUX PROTEIN"/>
    <property type="match status" value="1"/>
</dbReference>
<proteinExistence type="inferred from homology"/>
<dbReference type="Proteomes" id="UP000286806">
    <property type="component" value="Unassembled WGS sequence"/>
</dbReference>
<comment type="caution">
    <text evidence="10">The sequence shown here is derived from an EMBL/GenBank/DDBJ whole genome shotgun (WGS) entry which is preliminary data.</text>
</comment>
<reference evidence="10 11" key="1">
    <citation type="journal article" date="2019" name="Front. Microbiol.">
        <title>Genomes of Neutrophilic Sulfur-Oxidizing Chemolithoautotrophs Representing 9 Proteobacterial Species From 8 Genera.</title>
        <authorList>
            <person name="Watanabe T."/>
            <person name="Kojima H."/>
            <person name="Umezawa K."/>
            <person name="Hori C."/>
            <person name="Takasuka T.E."/>
            <person name="Kato Y."/>
            <person name="Fukui M."/>
        </authorList>
    </citation>
    <scope>NUCLEOTIDE SEQUENCE [LARGE SCALE GENOMIC DNA]</scope>
    <source>
        <strain evidence="10 11">TTN</strain>
    </source>
</reference>
<evidence type="ECO:0000256" key="4">
    <source>
        <dbReference type="ARBA" id="ARBA00022692"/>
    </source>
</evidence>
<evidence type="ECO:0000256" key="5">
    <source>
        <dbReference type="ARBA" id="ARBA00022729"/>
    </source>
</evidence>
<dbReference type="NCBIfam" id="TIGR01845">
    <property type="entry name" value="outer_NodT"/>
    <property type="match status" value="1"/>
</dbReference>
<accession>A0A401K029</accession>
<keyword evidence="8 9" id="KW-0449">Lipoprotein</keyword>